<evidence type="ECO:0000313" key="3">
    <source>
        <dbReference type="Proteomes" id="UP000238392"/>
    </source>
</evidence>
<organism evidence="2 3">
    <name type="scientific">Donghicola tyrosinivorans</name>
    <dbReference type="NCBI Taxonomy" id="1652492"/>
    <lineage>
        <taxon>Bacteria</taxon>
        <taxon>Pseudomonadati</taxon>
        <taxon>Pseudomonadota</taxon>
        <taxon>Alphaproteobacteria</taxon>
        <taxon>Rhodobacterales</taxon>
        <taxon>Roseobacteraceae</taxon>
        <taxon>Donghicola</taxon>
    </lineage>
</organism>
<keyword evidence="1" id="KW-0472">Membrane</keyword>
<dbReference type="AlphaFoldDB" id="A0A2T0X0P8"/>
<keyword evidence="1" id="KW-0812">Transmembrane</keyword>
<dbReference type="EMBL" id="PVTQ01000002">
    <property type="protein sequence ID" value="PRY92511.1"/>
    <property type="molecule type" value="Genomic_DNA"/>
</dbReference>
<evidence type="ECO:0000256" key="1">
    <source>
        <dbReference type="SAM" id="Phobius"/>
    </source>
</evidence>
<accession>A0A2T0X0P8</accession>
<name>A0A2T0X0P8_9RHOB</name>
<keyword evidence="3" id="KW-1185">Reference proteome</keyword>
<comment type="caution">
    <text evidence="2">The sequence shown here is derived from an EMBL/GenBank/DDBJ whole genome shotgun (WGS) entry which is preliminary data.</text>
</comment>
<gene>
    <name evidence="2" type="ORF">CLV74_102426</name>
</gene>
<evidence type="ECO:0008006" key="4">
    <source>
        <dbReference type="Google" id="ProtNLM"/>
    </source>
</evidence>
<proteinExistence type="predicted"/>
<feature type="transmembrane region" description="Helical" evidence="1">
    <location>
        <begin position="106"/>
        <end position="126"/>
    </location>
</feature>
<dbReference type="RefSeq" id="WP_106263022.1">
    <property type="nucleotide sequence ID" value="NZ_PVTQ01000002.1"/>
</dbReference>
<reference evidence="2 3" key="1">
    <citation type="submission" date="2018-03" db="EMBL/GenBank/DDBJ databases">
        <title>Genomic Encyclopedia of Archaeal and Bacterial Type Strains, Phase II (KMG-II): from individual species to whole genera.</title>
        <authorList>
            <person name="Goeker M."/>
        </authorList>
    </citation>
    <scope>NUCLEOTIDE SEQUENCE [LARGE SCALE GENOMIC DNA]</scope>
    <source>
        <strain evidence="2 3">DSM 100212</strain>
    </source>
</reference>
<dbReference type="Proteomes" id="UP000238392">
    <property type="component" value="Unassembled WGS sequence"/>
</dbReference>
<dbReference type="OrthoDB" id="7822309at2"/>
<sequence length="341" mass="36795">MTALKGYQRLESTGIWREGPDAQRRDVVVSLGDATLVIMDTSGRALAHWAIPAVARLNPGQTPPIYHPDGDPSERLELPEDEVDMIAAIEKLRKAIHKDRPRSGRVRWLITSTIAATALGLAIFWLPEALRDHAVTVAPRVKRAEIGEALLSRITRVTGPRCKDTLGSAALVRLKTRLFPDRPNLRLVVVPGGAREAAYLPGGTIVLNKILLEDYEDPAVVAGYALVEAQRARSDDPLGDLLHHTSLISVVRFLTSGDLPASALDSYAEWVMTQSPPPLPLPTILNGFEAAGVPAAPYAYALDTTGESVLGLIEADPYAGKVPPPLISDGDWISLQNICEG</sequence>
<keyword evidence="1" id="KW-1133">Transmembrane helix</keyword>
<evidence type="ECO:0000313" key="2">
    <source>
        <dbReference type="EMBL" id="PRY92511.1"/>
    </source>
</evidence>
<protein>
    <recommendedName>
        <fullName evidence="4">Peptidase M48-like protein</fullName>
    </recommendedName>
</protein>